<comment type="caution">
    <text evidence="1">The sequence shown here is derived from an EMBL/GenBank/DDBJ whole genome shotgun (WGS) entry which is preliminary data.</text>
</comment>
<keyword evidence="2" id="KW-1185">Reference proteome</keyword>
<organism evidence="1 2">
    <name type="scientific">Catharanthus roseus</name>
    <name type="common">Madagascar periwinkle</name>
    <name type="synonym">Vinca rosea</name>
    <dbReference type="NCBI Taxonomy" id="4058"/>
    <lineage>
        <taxon>Eukaryota</taxon>
        <taxon>Viridiplantae</taxon>
        <taxon>Streptophyta</taxon>
        <taxon>Embryophyta</taxon>
        <taxon>Tracheophyta</taxon>
        <taxon>Spermatophyta</taxon>
        <taxon>Magnoliopsida</taxon>
        <taxon>eudicotyledons</taxon>
        <taxon>Gunneridae</taxon>
        <taxon>Pentapetalae</taxon>
        <taxon>asterids</taxon>
        <taxon>lamiids</taxon>
        <taxon>Gentianales</taxon>
        <taxon>Apocynaceae</taxon>
        <taxon>Rauvolfioideae</taxon>
        <taxon>Vinceae</taxon>
        <taxon>Catharanthinae</taxon>
        <taxon>Catharanthus</taxon>
    </lineage>
</organism>
<dbReference type="Proteomes" id="UP001060085">
    <property type="component" value="Linkage Group LG03"/>
</dbReference>
<evidence type="ECO:0000313" key="1">
    <source>
        <dbReference type="EMBL" id="KAI5671080.1"/>
    </source>
</evidence>
<gene>
    <name evidence="1" type="ORF">M9H77_11444</name>
</gene>
<name>A0ACC0BEM9_CATRO</name>
<reference evidence="2" key="1">
    <citation type="journal article" date="2023" name="Nat. Plants">
        <title>Single-cell RNA sequencing provides a high-resolution roadmap for understanding the multicellular compartmentation of specialized metabolism.</title>
        <authorList>
            <person name="Sun S."/>
            <person name="Shen X."/>
            <person name="Li Y."/>
            <person name="Li Y."/>
            <person name="Wang S."/>
            <person name="Li R."/>
            <person name="Zhang H."/>
            <person name="Shen G."/>
            <person name="Guo B."/>
            <person name="Wei J."/>
            <person name="Xu J."/>
            <person name="St-Pierre B."/>
            <person name="Chen S."/>
            <person name="Sun C."/>
        </authorList>
    </citation>
    <scope>NUCLEOTIDE SEQUENCE [LARGE SCALE GENOMIC DNA]</scope>
</reference>
<evidence type="ECO:0000313" key="2">
    <source>
        <dbReference type="Proteomes" id="UP001060085"/>
    </source>
</evidence>
<dbReference type="EMBL" id="CM044703">
    <property type="protein sequence ID" value="KAI5671080.1"/>
    <property type="molecule type" value="Genomic_DNA"/>
</dbReference>
<sequence>MKNKNMKTKQISAKKGGGNKMRFSADKDPFFMERGSKRSRREEDEEDIESEEEEEDDFGYEAFGSRKENEEEEVEETAAEKKKRLAEEYLKKKRLLAKKEEEEEIDDDDDDDRVEKEGLRDSLVAKILQQEQLEESGRVRRGIASRVIKPESTDGFQELVKHRQSVTAVALFEDNSQGVSASKDGSIVQWDVESGKIAKYSWPSIEVLKSHGVKDPQGRAAKHSQHVLALAVSSDGRYMASGGLDRHVHLWDVRTHQHVQAFPGHKGPVSCLAFRQGTSELFSGSFDRSIKIWNVEDRAYVSTLFGHQSEVLTVDCLRNERVLTVGRDRTMHLFKVPEETQLVFRAPASSLECCCFISNQEFLSGSDDGGIAHWNILRKKPVHIVKNAHASVSAQNREEANGELSNGRMENISQGPENLFPSAHSWVGSVAVCRSSDLAASGAGNGSVRLWAVEPKLGGLSPLFELPLVGFVNSLAFAKSGKFLVAGIGQEPRLGRWGRIREARNGVFLHSLRLTC</sequence>
<proteinExistence type="predicted"/>
<accession>A0ACC0BEM9</accession>
<protein>
    <submittedName>
        <fullName evidence="1">Uncharacterized protein</fullName>
    </submittedName>
</protein>